<accession>A0ABM7WFG1</accession>
<dbReference type="Proteomes" id="UP001320544">
    <property type="component" value="Chromosome"/>
</dbReference>
<organism evidence="1 2">
    <name type="scientific">Raoultibacter timonensis</name>
    <dbReference type="NCBI Taxonomy" id="1907662"/>
    <lineage>
        <taxon>Bacteria</taxon>
        <taxon>Bacillati</taxon>
        <taxon>Actinomycetota</taxon>
        <taxon>Coriobacteriia</taxon>
        <taxon>Eggerthellales</taxon>
        <taxon>Eggerthellaceae</taxon>
        <taxon>Raoultibacter</taxon>
    </lineage>
</organism>
<proteinExistence type="predicted"/>
<evidence type="ECO:0000313" key="2">
    <source>
        <dbReference type="Proteomes" id="UP001320544"/>
    </source>
</evidence>
<protein>
    <submittedName>
        <fullName evidence="1">Uncharacterized protein</fullName>
    </submittedName>
</protein>
<name>A0ABM7WFG1_9ACTN</name>
<sequence>MRKITEKFIGWCADDSAAARFERSIAQGVIAVIAVGVTTGEWGAAAATGAIMAVISPVQKALGNKGEVE</sequence>
<evidence type="ECO:0000313" key="1">
    <source>
        <dbReference type="EMBL" id="BDE94960.1"/>
    </source>
</evidence>
<dbReference type="RefSeq" id="WP_244411481.1">
    <property type="nucleotide sequence ID" value="NZ_AP025564.1"/>
</dbReference>
<gene>
    <name evidence="1" type="ORF">CE91St30_02930</name>
</gene>
<keyword evidence="2" id="KW-1185">Reference proteome</keyword>
<reference evidence="1 2" key="1">
    <citation type="submission" date="2022-01" db="EMBL/GenBank/DDBJ databases">
        <title>Novel bile acid biosynthetic pathways are enriched in the microbiome of centenarians.</title>
        <authorList>
            <person name="Sato Y."/>
            <person name="Atarashi K."/>
            <person name="Plichta R.D."/>
            <person name="Arai Y."/>
            <person name="Sasajima S."/>
            <person name="Kearney M.S."/>
            <person name="Suda W."/>
            <person name="Takeshita K."/>
            <person name="Sasaki T."/>
            <person name="Okamoto S."/>
            <person name="Skelly N.A."/>
            <person name="Okamura Y."/>
            <person name="Vlamakis H."/>
            <person name="Li Y."/>
            <person name="Tanoue T."/>
            <person name="Takei H."/>
            <person name="Nittono H."/>
            <person name="Narushima S."/>
            <person name="Irie J."/>
            <person name="Itoh H."/>
            <person name="Moriya K."/>
            <person name="Sugiura Y."/>
            <person name="Suematsu M."/>
            <person name="Moritoki N."/>
            <person name="Shibata S."/>
            <person name="Littman R.D."/>
            <person name="Fischbach A.M."/>
            <person name="Uwamino Y."/>
            <person name="Inoue T."/>
            <person name="Honda A."/>
            <person name="Hattori M."/>
            <person name="Murai T."/>
            <person name="Xavier J.R."/>
            <person name="Hirose N."/>
            <person name="Honda K."/>
        </authorList>
    </citation>
    <scope>NUCLEOTIDE SEQUENCE [LARGE SCALE GENOMIC DNA]</scope>
    <source>
        <strain evidence="1 2">CE91-St30</strain>
    </source>
</reference>
<dbReference type="EMBL" id="AP025564">
    <property type="protein sequence ID" value="BDE94960.1"/>
    <property type="molecule type" value="Genomic_DNA"/>
</dbReference>